<protein>
    <submittedName>
        <fullName evidence="1">Uncharacterized protein</fullName>
    </submittedName>
</protein>
<proteinExistence type="predicted"/>
<dbReference type="Proteomes" id="UP001348805">
    <property type="component" value="Segment"/>
</dbReference>
<reference evidence="1 2" key="1">
    <citation type="submission" date="2023-11" db="EMBL/GenBank/DDBJ databases">
        <authorList>
            <person name="Cook R."/>
            <person name="Crisci M."/>
            <person name="Pye H."/>
            <person name="Adriaenssens E."/>
            <person name="Santini J."/>
        </authorList>
    </citation>
    <scope>NUCLEOTIDE SEQUENCE [LARGE SCALE GENOMIC DNA]</scope>
    <source>
        <strain evidence="1">Lak_Megaphage_RVC_AP3_GC26</strain>
    </source>
</reference>
<evidence type="ECO:0000313" key="1">
    <source>
        <dbReference type="EMBL" id="WQJ51453.1"/>
    </source>
</evidence>
<accession>A0ABZ0Z030</accession>
<keyword evidence="2" id="KW-1185">Reference proteome</keyword>
<sequence length="113" mass="13240">METRDEIKKRMEESLKGCKIIDKQETPKTTILPDLSDPAEYKRWFNMGPKEAMVNLQKYVDLNRKDNISFETEFNYLYTNGGICGWNKIPYKTFYNIISGKQRVDFNGNLTGN</sequence>
<name>A0ABZ0Z030_9CAUD</name>
<evidence type="ECO:0000313" key="2">
    <source>
        <dbReference type="Proteomes" id="UP001348805"/>
    </source>
</evidence>
<dbReference type="EMBL" id="OR769219">
    <property type="protein sequence ID" value="WQJ51453.1"/>
    <property type="molecule type" value="Genomic_DNA"/>
</dbReference>
<organism evidence="1 2">
    <name type="scientific">phage Lak_Megaphage_RVC_AP3_GC26</name>
    <dbReference type="NCBI Taxonomy" id="3109225"/>
    <lineage>
        <taxon>Viruses</taxon>
        <taxon>Duplodnaviria</taxon>
        <taxon>Heunggongvirae</taxon>
        <taxon>Uroviricota</taxon>
        <taxon>Caudoviricetes</taxon>
        <taxon>Caudoviricetes code 15 clade</taxon>
    </lineage>
</organism>